<proteinExistence type="predicted"/>
<name>A0AAD9PC43_RIDPI</name>
<organism evidence="2 3">
    <name type="scientific">Ridgeia piscesae</name>
    <name type="common">Tubeworm</name>
    <dbReference type="NCBI Taxonomy" id="27915"/>
    <lineage>
        <taxon>Eukaryota</taxon>
        <taxon>Metazoa</taxon>
        <taxon>Spiralia</taxon>
        <taxon>Lophotrochozoa</taxon>
        <taxon>Annelida</taxon>
        <taxon>Polychaeta</taxon>
        <taxon>Sedentaria</taxon>
        <taxon>Canalipalpata</taxon>
        <taxon>Sabellida</taxon>
        <taxon>Siboglinidae</taxon>
        <taxon>Ridgeia</taxon>
    </lineage>
</organism>
<reference evidence="2" key="1">
    <citation type="journal article" date="2023" name="Mol. Biol. Evol.">
        <title>Third-Generation Sequencing Reveals the Adaptive Role of the Epigenome in Three Deep-Sea Polychaetes.</title>
        <authorList>
            <person name="Perez M."/>
            <person name="Aroh O."/>
            <person name="Sun Y."/>
            <person name="Lan Y."/>
            <person name="Juniper S.K."/>
            <person name="Young C.R."/>
            <person name="Angers B."/>
            <person name="Qian P.Y."/>
        </authorList>
    </citation>
    <scope>NUCLEOTIDE SEQUENCE</scope>
    <source>
        <strain evidence="2">R07B-5</strain>
    </source>
</reference>
<comment type="caution">
    <text evidence="2">The sequence shown here is derived from an EMBL/GenBank/DDBJ whole genome shotgun (WGS) entry which is preliminary data.</text>
</comment>
<dbReference type="AlphaFoldDB" id="A0AAD9PC43"/>
<dbReference type="Proteomes" id="UP001209878">
    <property type="component" value="Unassembled WGS sequence"/>
</dbReference>
<sequence length="291" mass="33625">MPQVTGAVTWETNVAKRQTSQKKPVVVDNSLTRIENHHMEARMRIRVGRLEEEKQRNATDRNIEIRNIERDLVDFARLKNVLKENRVDPVMEKWRRQRLARAASAAPRVVITRPDHGSEKLHPDRNFSKAFINDDDDVNYLQSVRTRRSRSRSAAPTHKRRKSPSPSRATPLIRAPSADSSPEKKHRPKTTAGRSSDHLAVTTTARTRPSSSVHLSQATRSFQVLRDLTKLEHLKKGQMLAAAEWQHRTDELQSDEAGLQLRMSRFFRDIDDFKKRDTKEYQALLSLAKYK</sequence>
<feature type="compositionally biased region" description="Basic residues" evidence="1">
    <location>
        <begin position="145"/>
        <end position="163"/>
    </location>
</feature>
<feature type="compositionally biased region" description="Polar residues" evidence="1">
    <location>
        <begin position="201"/>
        <end position="215"/>
    </location>
</feature>
<evidence type="ECO:0000313" key="2">
    <source>
        <dbReference type="EMBL" id="KAK2192089.1"/>
    </source>
</evidence>
<gene>
    <name evidence="2" type="ORF">NP493_39g04030</name>
</gene>
<dbReference type="EMBL" id="JAODUO010000039">
    <property type="protein sequence ID" value="KAK2192089.1"/>
    <property type="molecule type" value="Genomic_DNA"/>
</dbReference>
<protein>
    <submittedName>
        <fullName evidence="2">Uncharacterized protein</fullName>
    </submittedName>
</protein>
<evidence type="ECO:0000256" key="1">
    <source>
        <dbReference type="SAM" id="MobiDB-lite"/>
    </source>
</evidence>
<feature type="region of interest" description="Disordered" evidence="1">
    <location>
        <begin position="142"/>
        <end position="215"/>
    </location>
</feature>
<keyword evidence="3" id="KW-1185">Reference proteome</keyword>
<accession>A0AAD9PC43</accession>
<evidence type="ECO:0000313" key="3">
    <source>
        <dbReference type="Proteomes" id="UP001209878"/>
    </source>
</evidence>